<comment type="caution">
    <text evidence="1">The sequence shown here is derived from an EMBL/GenBank/DDBJ whole genome shotgun (WGS) entry which is preliminary data.</text>
</comment>
<evidence type="ECO:0000313" key="2">
    <source>
        <dbReference type="Proteomes" id="UP000324800"/>
    </source>
</evidence>
<organism evidence="1 2">
    <name type="scientific">Streblomastix strix</name>
    <dbReference type="NCBI Taxonomy" id="222440"/>
    <lineage>
        <taxon>Eukaryota</taxon>
        <taxon>Metamonada</taxon>
        <taxon>Preaxostyla</taxon>
        <taxon>Oxymonadida</taxon>
        <taxon>Streblomastigidae</taxon>
        <taxon>Streblomastix</taxon>
    </lineage>
</organism>
<dbReference type="Proteomes" id="UP000324800">
    <property type="component" value="Unassembled WGS sequence"/>
</dbReference>
<dbReference type="EMBL" id="SNRW01001959">
    <property type="protein sequence ID" value="KAA6394370.1"/>
    <property type="molecule type" value="Genomic_DNA"/>
</dbReference>
<accession>A0A5J4WH75</accession>
<reference evidence="1 2" key="1">
    <citation type="submission" date="2019-03" db="EMBL/GenBank/DDBJ databases">
        <title>Single cell metagenomics reveals metabolic interactions within the superorganism composed of flagellate Streblomastix strix and complex community of Bacteroidetes bacteria on its surface.</title>
        <authorList>
            <person name="Treitli S.C."/>
            <person name="Kolisko M."/>
            <person name="Husnik F."/>
            <person name="Keeling P."/>
            <person name="Hampl V."/>
        </authorList>
    </citation>
    <scope>NUCLEOTIDE SEQUENCE [LARGE SCALE GENOMIC DNA]</scope>
    <source>
        <strain evidence="1">ST1C</strain>
    </source>
</reference>
<sequence length="93" mass="10486">MKTNKRKNLCNTRGRECIYSNVPLGIYGITVGDVEEEDNKFRDDQDEDYYFDDDGAINATIEDPLSTSLLYISGVKFDFDIAKANEDGPIHAT</sequence>
<dbReference type="AlphaFoldDB" id="A0A5J4WH75"/>
<name>A0A5J4WH75_9EUKA</name>
<protein>
    <submittedName>
        <fullName evidence="1">Uncharacterized protein</fullName>
    </submittedName>
</protein>
<gene>
    <name evidence="1" type="ORF">EZS28_010101</name>
</gene>
<evidence type="ECO:0000313" key="1">
    <source>
        <dbReference type="EMBL" id="KAA6394370.1"/>
    </source>
</evidence>
<proteinExistence type="predicted"/>